<dbReference type="HOGENOM" id="CLU_165872_0_0_2"/>
<dbReference type="GeneID" id="13012598"/>
<gene>
    <name evidence="3" type="ordered locus">TCELL_0314</name>
</gene>
<dbReference type="OrthoDB" id="15334at2157"/>
<dbReference type="KEGG" id="thg:TCELL_0314"/>
<dbReference type="NCBIfam" id="NF011482">
    <property type="entry name" value="PRK14892.1"/>
    <property type="match status" value="1"/>
</dbReference>
<dbReference type="SUPFAM" id="SSF57783">
    <property type="entry name" value="Zinc beta-ribbon"/>
    <property type="match status" value="1"/>
</dbReference>
<feature type="region of interest" description="Disordered" evidence="2">
    <location>
        <begin position="90"/>
        <end position="110"/>
    </location>
</feature>
<dbReference type="InterPro" id="IPR007808">
    <property type="entry name" value="Elf1"/>
</dbReference>
<evidence type="ECO:0000256" key="1">
    <source>
        <dbReference type="ARBA" id="ARBA00022833"/>
    </source>
</evidence>
<sequence>MGKRRKKYKRVVKRIPKIPTVFQCPRCGAKTLSIKFEKLDTPGFKRAIISCGSCGLYAEYPQPVPEILQAVDVYAKFLDLYLEGSIKVETRKPGEGSGLGEGQQLPEGET</sequence>
<dbReference type="eggNOG" id="arCOG04136">
    <property type="taxonomic scope" value="Archaea"/>
</dbReference>
<keyword evidence="1" id="KW-0862">Zinc</keyword>
<dbReference type="STRING" id="1184251.TCELL_0314"/>
<keyword evidence="4" id="KW-1185">Reference proteome</keyword>
<protein>
    <recommendedName>
        <fullName evidence="5">Transcription elongation factor</fullName>
    </recommendedName>
</protein>
<dbReference type="AlphaFoldDB" id="I3TDA1"/>
<accession>I3TDA1</accession>
<dbReference type="Pfam" id="PF05129">
    <property type="entry name" value="Zn_ribbon_Elf1"/>
    <property type="match status" value="1"/>
</dbReference>
<dbReference type="Gene3D" id="2.20.25.190">
    <property type="match status" value="1"/>
</dbReference>
<evidence type="ECO:0000256" key="2">
    <source>
        <dbReference type="SAM" id="MobiDB-lite"/>
    </source>
</evidence>
<dbReference type="InterPro" id="IPR038567">
    <property type="entry name" value="T_Elf1_sf"/>
</dbReference>
<proteinExistence type="predicted"/>
<dbReference type="RefSeq" id="WP_014736989.1">
    <property type="nucleotide sequence ID" value="NC_017954.1"/>
</dbReference>
<evidence type="ECO:0000313" key="3">
    <source>
        <dbReference type="EMBL" id="AFK50739.1"/>
    </source>
</evidence>
<evidence type="ECO:0000313" key="4">
    <source>
        <dbReference type="Proteomes" id="UP000005270"/>
    </source>
</evidence>
<name>I3TDA1_THEC1</name>
<dbReference type="Proteomes" id="UP000005270">
    <property type="component" value="Chromosome"/>
</dbReference>
<dbReference type="InParanoid" id="I3TDA1"/>
<dbReference type="EMBL" id="CP003531">
    <property type="protein sequence ID" value="AFK50739.1"/>
    <property type="molecule type" value="Genomic_DNA"/>
</dbReference>
<organism evidence="3 4">
    <name type="scientific">Thermogladius calderae (strain DSM 22663 / VKM B-2946 / 1633)</name>
    <dbReference type="NCBI Taxonomy" id="1184251"/>
    <lineage>
        <taxon>Archaea</taxon>
        <taxon>Thermoproteota</taxon>
        <taxon>Thermoprotei</taxon>
        <taxon>Desulfurococcales</taxon>
        <taxon>Desulfurococcaceae</taxon>
        <taxon>Thermogladius</taxon>
    </lineage>
</organism>
<evidence type="ECO:0008006" key="5">
    <source>
        <dbReference type="Google" id="ProtNLM"/>
    </source>
</evidence>
<reference evidence="3 4" key="1">
    <citation type="journal article" date="2012" name="J. Bacteriol.">
        <title>Complete genome sequence of the hyperthermophilic cellulolytic Crenarchaeon 'Thermogladius cellulolyticus' 1633.</title>
        <authorList>
            <person name="Mardanov A.V."/>
            <person name="Kochetkova T.V."/>
            <person name="Beletsky A.V."/>
            <person name="Bonch-Osmolovskaya E.A."/>
            <person name="Ravin N.V."/>
            <person name="Skryabin K.G."/>
        </authorList>
    </citation>
    <scope>NUCLEOTIDE SEQUENCE [LARGE SCALE GENOMIC DNA]</scope>
    <source>
        <strain evidence="4">DSM 22663 / VKM B-2946 / 1633</strain>
    </source>
</reference>